<accession>A0A0B8ZZS3</accession>
<dbReference type="SMART" id="SM00345">
    <property type="entry name" value="HTH_GNTR"/>
    <property type="match status" value="1"/>
</dbReference>
<dbReference type="RefSeq" id="WP_052242704.1">
    <property type="nucleotide sequence ID" value="NZ_JBNNWK010000004.1"/>
</dbReference>
<evidence type="ECO:0000256" key="2">
    <source>
        <dbReference type="ARBA" id="ARBA00023125"/>
    </source>
</evidence>
<dbReference type="Proteomes" id="UP000031338">
    <property type="component" value="Unassembled WGS sequence"/>
</dbReference>
<dbReference type="InterPro" id="IPR036388">
    <property type="entry name" value="WH-like_DNA-bd_sf"/>
</dbReference>
<protein>
    <submittedName>
        <fullName evidence="5">GntR family transcriptional regulator</fullName>
    </submittedName>
</protein>
<dbReference type="GO" id="GO:0003700">
    <property type="term" value="F:DNA-binding transcription factor activity"/>
    <property type="evidence" value="ECO:0007669"/>
    <property type="project" value="InterPro"/>
</dbReference>
<proteinExistence type="predicted"/>
<keyword evidence="1" id="KW-0805">Transcription regulation</keyword>
<dbReference type="PANTHER" id="PTHR43537:SF45">
    <property type="entry name" value="GNTR FAMILY REGULATORY PROTEIN"/>
    <property type="match status" value="1"/>
</dbReference>
<dbReference type="SUPFAM" id="SSF46785">
    <property type="entry name" value="Winged helix' DNA-binding domain"/>
    <property type="match status" value="1"/>
</dbReference>
<evidence type="ECO:0000259" key="4">
    <source>
        <dbReference type="PROSITE" id="PS50949"/>
    </source>
</evidence>
<keyword evidence="2" id="KW-0238">DNA-binding</keyword>
<evidence type="ECO:0000256" key="1">
    <source>
        <dbReference type="ARBA" id="ARBA00023015"/>
    </source>
</evidence>
<dbReference type="PATRIC" id="fig|48936.3.peg.4173"/>
<evidence type="ECO:0000313" key="5">
    <source>
        <dbReference type="EMBL" id="KHS42582.1"/>
    </source>
</evidence>
<dbReference type="EMBL" id="JRVC01000028">
    <property type="protein sequence ID" value="KHS42582.1"/>
    <property type="molecule type" value="Genomic_DNA"/>
</dbReference>
<feature type="domain" description="HTH gntR-type" evidence="4">
    <location>
        <begin position="4"/>
        <end position="71"/>
    </location>
</feature>
<comment type="caution">
    <text evidence="5">The sequence shown here is derived from an EMBL/GenBank/DDBJ whole genome shotgun (WGS) entry which is preliminary data.</text>
</comment>
<dbReference type="GO" id="GO:0003677">
    <property type="term" value="F:DNA binding"/>
    <property type="evidence" value="ECO:0007669"/>
    <property type="project" value="UniProtKB-KW"/>
</dbReference>
<evidence type="ECO:0000313" key="6">
    <source>
        <dbReference type="Proteomes" id="UP000031338"/>
    </source>
</evidence>
<name>A0A0B8ZZS3_9SPHN</name>
<sequence length="211" mass="23458">MSAGPIAERIYDALRAMILSRAFMPGDRLDPAVIGEQLCASVTPVREALHVLCGEQLVVTHRAGGFFLPTLDEPRLKDMYTFSNEVLGLALRLWRPWTIVDWDRIAERRTAYAERVAEAFEGVARASVNSEHGRVMALLNARLHAVRMIESAVLEGSIAEVRDIECALDSGDKDQLRRLLGAYHRRRIRSSAEILHALHRPASPSAPTIGI</sequence>
<evidence type="ECO:0000256" key="3">
    <source>
        <dbReference type="ARBA" id="ARBA00023163"/>
    </source>
</evidence>
<dbReference type="InterPro" id="IPR036390">
    <property type="entry name" value="WH_DNA-bd_sf"/>
</dbReference>
<dbReference type="AlphaFoldDB" id="A0A0B8ZZS3"/>
<reference evidence="5 6" key="1">
    <citation type="submission" date="2014-10" db="EMBL/GenBank/DDBJ databases">
        <title>Draft genome sequence of Novosphingobium subterraneum DSM 12447.</title>
        <authorList>
            <person name="Gan H.M."/>
            <person name="Gan H.Y."/>
            <person name="Savka M.A."/>
        </authorList>
    </citation>
    <scope>NUCLEOTIDE SEQUENCE [LARGE SCALE GENOMIC DNA]</scope>
    <source>
        <strain evidence="5 6">DSM 12447</strain>
    </source>
</reference>
<keyword evidence="3" id="KW-0804">Transcription</keyword>
<dbReference type="InterPro" id="IPR000524">
    <property type="entry name" value="Tscrpt_reg_HTH_GntR"/>
</dbReference>
<gene>
    <name evidence="5" type="ORF">NJ75_04144</name>
</gene>
<dbReference type="PROSITE" id="PS50949">
    <property type="entry name" value="HTH_GNTR"/>
    <property type="match status" value="1"/>
</dbReference>
<dbReference type="STRING" id="48936.NJ75_04144"/>
<organism evidence="5 6">
    <name type="scientific">Novosphingobium subterraneum</name>
    <dbReference type="NCBI Taxonomy" id="48936"/>
    <lineage>
        <taxon>Bacteria</taxon>
        <taxon>Pseudomonadati</taxon>
        <taxon>Pseudomonadota</taxon>
        <taxon>Alphaproteobacteria</taxon>
        <taxon>Sphingomonadales</taxon>
        <taxon>Sphingomonadaceae</taxon>
        <taxon>Novosphingobium</taxon>
    </lineage>
</organism>
<dbReference type="Pfam" id="PF00392">
    <property type="entry name" value="GntR"/>
    <property type="match status" value="1"/>
</dbReference>
<dbReference type="Gene3D" id="1.10.10.10">
    <property type="entry name" value="Winged helix-like DNA-binding domain superfamily/Winged helix DNA-binding domain"/>
    <property type="match status" value="1"/>
</dbReference>
<keyword evidence="6" id="KW-1185">Reference proteome</keyword>
<dbReference type="PANTHER" id="PTHR43537">
    <property type="entry name" value="TRANSCRIPTIONAL REGULATOR, GNTR FAMILY"/>
    <property type="match status" value="1"/>
</dbReference>